<gene>
    <name evidence="1" type="ORF">SAMN05880501_104145</name>
</gene>
<name>A0A285SDM9_9BACL</name>
<evidence type="ECO:0000313" key="1">
    <source>
        <dbReference type="EMBL" id="SOC05953.1"/>
    </source>
</evidence>
<dbReference type="RefSeq" id="WP_097073103.1">
    <property type="nucleotide sequence ID" value="NZ_OBMQ01000004.1"/>
</dbReference>
<sequence length="672" mass="77557">MATLFPALLAGPIVRKVEPSQIVIWLATSNDFDIKGDLFKIVPNNRTTHYTKIKTESAKQTIPFGENLIFHLLKITPRKNLFPTEQLIGYNITFSNGTESFNLSDLGLLSHGNENSIVYDSLKYPSFYIPHKERASFLFGSCHKLHGDGEDTLIKGDDFLSENTTNLSHRPQALFLMGDQIYADDVAHPISRSIHYFCKELMGVNEDLTMIDQRLDNSSLHKINGRKKIMKQLAKFTSRNAANHLIEFGEYAAMYLMSWSPVLWEIADNEKLFISFDGLENDHLHLFSKSEKLRKIEKGRIQKRYEEQEKIIQKCRGDSYKIRRLFANIPTYMIFDDHDITDDWNINKEWKEEVNESPLGKHVISNGLSAYWAFQGWGNNPENFSEEFTTCMKNYFQSIQNGNMMEHHQTWIELLSKHQPWHFVAPTSPKTVFLDTRTLREYEDKPVTQPKDDSTFPPQLVNETEYEVISHQLQNSGWVYGSPLIIVSPTPVIGFDMIENLVAQFVIPLEMFGVNVETVFDVEAWRYNGKGLTNLLTRLTKWNPNPCIILSGDVHYGFSVNSTFTFPKNQQLKIKQITSSPQKNLSFNNMGIVVEIFSSIDQLLKQNPSIFRYCDSFYKIHQEEPKDIPNKKIRWVEQLSYDQVDGYSIIETENHIGLLVVTPNEISSSFLK</sequence>
<proteinExistence type="predicted"/>
<dbReference type="InterPro" id="IPR038607">
    <property type="entry name" value="PhoD-like_sf"/>
</dbReference>
<organism evidence="1 2">
    <name type="scientific">Ureibacillus xyleni</name>
    <dbReference type="NCBI Taxonomy" id="614648"/>
    <lineage>
        <taxon>Bacteria</taxon>
        <taxon>Bacillati</taxon>
        <taxon>Bacillota</taxon>
        <taxon>Bacilli</taxon>
        <taxon>Bacillales</taxon>
        <taxon>Caryophanaceae</taxon>
        <taxon>Ureibacillus</taxon>
    </lineage>
</organism>
<dbReference type="Gene3D" id="3.60.21.70">
    <property type="entry name" value="PhoD-like phosphatase"/>
    <property type="match status" value="1"/>
</dbReference>
<evidence type="ECO:0000313" key="2">
    <source>
        <dbReference type="Proteomes" id="UP000219636"/>
    </source>
</evidence>
<accession>A0A285SDM9</accession>
<dbReference type="Proteomes" id="UP000219636">
    <property type="component" value="Unassembled WGS sequence"/>
</dbReference>
<dbReference type="EMBL" id="OBMQ01000004">
    <property type="protein sequence ID" value="SOC05953.1"/>
    <property type="molecule type" value="Genomic_DNA"/>
</dbReference>
<evidence type="ECO:0008006" key="3">
    <source>
        <dbReference type="Google" id="ProtNLM"/>
    </source>
</evidence>
<reference evidence="2" key="1">
    <citation type="submission" date="2017-08" db="EMBL/GenBank/DDBJ databases">
        <authorList>
            <person name="Varghese N."/>
            <person name="Submissions S."/>
        </authorList>
    </citation>
    <scope>NUCLEOTIDE SEQUENCE [LARGE SCALE GENOMIC DNA]</scope>
    <source>
        <strain evidence="2">JC22</strain>
    </source>
</reference>
<dbReference type="InterPro" id="IPR029052">
    <property type="entry name" value="Metallo-depent_PP-like"/>
</dbReference>
<keyword evidence="2" id="KW-1185">Reference proteome</keyword>
<dbReference type="AlphaFoldDB" id="A0A285SDM9"/>
<dbReference type="OrthoDB" id="9795624at2"/>
<dbReference type="PANTHER" id="PTHR37031:SF2">
    <property type="entry name" value="PHOD-LIKE PHOSPHATASE METALLOPHOSPHATASE DOMAIN-CONTAINING PROTEIN"/>
    <property type="match status" value="1"/>
</dbReference>
<dbReference type="PANTHER" id="PTHR37031">
    <property type="entry name" value="METALLOPHOSPHATASE BINDING DOMAIN PROTEIN"/>
    <property type="match status" value="1"/>
</dbReference>
<protein>
    <recommendedName>
        <fullName evidence="3">PhoD-like phosphatase</fullName>
    </recommendedName>
</protein>
<dbReference type="SUPFAM" id="SSF56300">
    <property type="entry name" value="Metallo-dependent phosphatases"/>
    <property type="match status" value="1"/>
</dbReference>